<evidence type="ECO:0000256" key="6">
    <source>
        <dbReference type="ARBA" id="ARBA00022741"/>
    </source>
</evidence>
<dbReference type="NCBIfam" id="TIGR01657">
    <property type="entry name" value="P-ATPase-V"/>
    <property type="match status" value="1"/>
</dbReference>
<evidence type="ECO:0000256" key="12">
    <source>
        <dbReference type="ARBA" id="ARBA00049360"/>
    </source>
</evidence>
<evidence type="ECO:0000259" key="15">
    <source>
        <dbReference type="Pfam" id="PF00690"/>
    </source>
</evidence>
<dbReference type="InterPro" id="IPR008250">
    <property type="entry name" value="ATPase_P-typ_transduc_dom_A_sf"/>
</dbReference>
<dbReference type="FunFam" id="3.40.50.1000:FF:000068">
    <property type="entry name" value="Cation-transporting ATPase"/>
    <property type="match status" value="1"/>
</dbReference>
<keyword evidence="3" id="KW-0597">Phosphoprotein</keyword>
<dbReference type="eggNOG" id="KOG0208">
    <property type="taxonomic scope" value="Eukaryota"/>
</dbReference>
<dbReference type="InParanoid" id="G0QV22"/>
<evidence type="ECO:0000256" key="2">
    <source>
        <dbReference type="ARBA" id="ARBA00006000"/>
    </source>
</evidence>
<evidence type="ECO:0008006" key="18">
    <source>
        <dbReference type="Google" id="ProtNLM"/>
    </source>
</evidence>
<keyword evidence="9" id="KW-1278">Translocase</keyword>
<dbReference type="AlphaFoldDB" id="G0QV22"/>
<dbReference type="PROSITE" id="PS00154">
    <property type="entry name" value="ATPASE_E1_E2"/>
    <property type="match status" value="1"/>
</dbReference>
<dbReference type="Gene3D" id="2.70.150.10">
    <property type="entry name" value="Calcium-transporting ATPase, cytoplasmic transduction domain A"/>
    <property type="match status" value="1"/>
</dbReference>
<dbReference type="InterPro" id="IPR059000">
    <property type="entry name" value="ATPase_P-type_domA"/>
</dbReference>
<dbReference type="PROSITE" id="PS01229">
    <property type="entry name" value="COF_2"/>
    <property type="match status" value="1"/>
</dbReference>
<feature type="transmembrane region" description="Helical" evidence="13">
    <location>
        <begin position="1040"/>
        <end position="1057"/>
    </location>
</feature>
<dbReference type="GO" id="GO:0140358">
    <property type="term" value="F:P-type transmembrane transporter activity"/>
    <property type="evidence" value="ECO:0007669"/>
    <property type="project" value="InterPro"/>
</dbReference>
<dbReference type="EMBL" id="GL983930">
    <property type="protein sequence ID" value="EGR30929.1"/>
    <property type="molecule type" value="Genomic_DNA"/>
</dbReference>
<dbReference type="Gene3D" id="3.40.1110.10">
    <property type="entry name" value="Calcium-transporting ATPase, cytoplasmic domain N"/>
    <property type="match status" value="1"/>
</dbReference>
<dbReference type="Gene3D" id="3.40.50.1000">
    <property type="entry name" value="HAD superfamily/HAD-like"/>
    <property type="match status" value="1"/>
</dbReference>
<feature type="transmembrane region" description="Helical" evidence="13">
    <location>
        <begin position="436"/>
        <end position="457"/>
    </location>
</feature>
<dbReference type="PANTHER" id="PTHR45630">
    <property type="entry name" value="CATION-TRANSPORTING ATPASE-RELATED"/>
    <property type="match status" value="1"/>
</dbReference>
<keyword evidence="4 13" id="KW-0812">Transmembrane</keyword>
<evidence type="ECO:0000256" key="7">
    <source>
        <dbReference type="ARBA" id="ARBA00022840"/>
    </source>
</evidence>
<feature type="domain" description="Cation-transporting P-type ATPase N-terminal" evidence="15">
    <location>
        <begin position="146"/>
        <end position="199"/>
    </location>
</feature>
<dbReference type="SUPFAM" id="SSF81653">
    <property type="entry name" value="Calcium ATPase, transduction domain A"/>
    <property type="match status" value="1"/>
</dbReference>
<evidence type="ECO:0000256" key="8">
    <source>
        <dbReference type="ARBA" id="ARBA00022842"/>
    </source>
</evidence>
<proteinExistence type="inferred from homology"/>
<dbReference type="InterPro" id="IPR004014">
    <property type="entry name" value="ATPase_P-typ_cation-transptr_N"/>
</dbReference>
<sequence length="1140" mass="132288">MKVQQKSINFNTVNFQLPRDVQEEGAIKDIESFEISLPKLIFSYILYILSFGIVYLFTRWSLSFRIYLQMIPCIPKNAQFLKIISLDETECIEKVYQKQMKINENEKTYMVFTFRLYKYFYDQIQNVFIPIEFTLNQMINNDIHKQYTKGIKTEQELKQFQQIYGENNTQIPDKSILKIFIDEVLSPFYLFQVFSVALWYLEDYYYFAGVIFFTSVISIIVSLNDAYTNYQKLKKMSFFETKAYVYRYSQDQIQNENGQYQLFEKINLKKQKISSLHLVPGDLIEISDGEIMPCDTILLNGQCVMNESMLTGESIPIIKSCLPHNNNIYNVNEEGKQCTLFAGTKCIETRFYQKGKMPVLGLVSQTSFSTMKGQLVRSILYPKQNQFKFYADSLKFIAVLSALSVCGFLLSLKYQLEGIKEGYIDIKFMILHSFDLITITVPPALPTCLSIGISFALQRLKKIKIYCISPPKVNICGKVTIMCFDKTGTLTEEGLDMYGIRPVIYQKQNKIKFIKLQTEIKYNYQEKQIDFGKIFGKENAFFQIQRDTENTFLECMASCHSLTRVKGEIIGDPLEIKMFESTQWELIESNLENKYDELISAIVQPVSRPEKAIGICNRFEFSSKLQRMSTVVKNLEQKDIFRLHVKGSPEKIFELCIPSTIPENFHTVLDFYARKGFRVLAFGIRVFKADYRQILKMEREQMEQMLTFVGLIIMENKLKPITSQIIYQLQSANIRTIMVTGDNSLTAISVARQCNIIYNDQRVYFGDMQDKKEFERQRIIWRDFENSDKILDDENLEPLNGISEYKEKNEEIEEIKEEKQYFEQLEQQQDYVSEINSSVIRRQNSALKKVNLSRSVSKKNSIKITNNQNILNNEESLYSEIFPWQNQEDFTLAITGRVFQKMIEDSSLNQNKLNLFNIMLQKTQVFARMKPDQKAQLIQHLQNLSWGPTCGMCGDGANDCGALKTADIGISLSDAEASIAAPFTSKIQDISCVIQLLLQGRAALVTSFSCFKFMALYSTIQFTTTTILYIVHSLPSDFQFLYWDLFIIIPLAFFMGLTDAEEILSIQVPSSRLISFQVLFSVISQSLINISFQAGVFQYLRNQKWYLSAKEAHIYIGDLNDEISKQKCYEGTSLFFFNIY</sequence>
<dbReference type="InterPro" id="IPR036412">
    <property type="entry name" value="HAD-like_sf"/>
</dbReference>
<evidence type="ECO:0000313" key="16">
    <source>
        <dbReference type="EMBL" id="EGR30929.1"/>
    </source>
</evidence>
<dbReference type="GO" id="GO:0005524">
    <property type="term" value="F:ATP binding"/>
    <property type="evidence" value="ECO:0007669"/>
    <property type="project" value="UniProtKB-KW"/>
</dbReference>
<dbReference type="OMA" id="SGWKDPL"/>
<feature type="transmembrane region" description="Helical" evidence="13">
    <location>
        <begin position="1014"/>
        <end position="1034"/>
    </location>
</feature>
<gene>
    <name evidence="16" type="ORF">IMG5_120940</name>
</gene>
<feature type="transmembrane region" description="Helical" evidence="13">
    <location>
        <begin position="396"/>
        <end position="416"/>
    </location>
</feature>
<keyword evidence="8" id="KW-0460">Magnesium</keyword>
<evidence type="ECO:0000256" key="3">
    <source>
        <dbReference type="ARBA" id="ARBA00022553"/>
    </source>
</evidence>
<dbReference type="InterPro" id="IPR023299">
    <property type="entry name" value="ATPase_P-typ_cyto_dom_N"/>
</dbReference>
<dbReference type="InterPro" id="IPR018303">
    <property type="entry name" value="ATPase_P-typ_P_site"/>
</dbReference>
<keyword evidence="11 13" id="KW-0472">Membrane</keyword>
<feature type="transmembrane region" description="Helical" evidence="13">
    <location>
        <begin position="1078"/>
        <end position="1100"/>
    </location>
</feature>
<dbReference type="SFLD" id="SFLDS00003">
    <property type="entry name" value="Haloacid_Dehalogenase"/>
    <property type="match status" value="1"/>
</dbReference>
<evidence type="ECO:0000256" key="5">
    <source>
        <dbReference type="ARBA" id="ARBA00022723"/>
    </source>
</evidence>
<evidence type="ECO:0000259" key="14">
    <source>
        <dbReference type="Pfam" id="PF00122"/>
    </source>
</evidence>
<evidence type="ECO:0000256" key="4">
    <source>
        <dbReference type="ARBA" id="ARBA00022692"/>
    </source>
</evidence>
<comment type="similarity">
    <text evidence="2">Belongs to the cation transport ATPase (P-type) (TC 3.A.3) family. Type V subfamily.</text>
</comment>
<dbReference type="InterPro" id="IPR044492">
    <property type="entry name" value="P_typ_ATPase_HD_dom"/>
</dbReference>
<dbReference type="SUPFAM" id="SSF81665">
    <property type="entry name" value="Calcium ATPase, transmembrane domain M"/>
    <property type="match status" value="1"/>
</dbReference>
<dbReference type="FunFam" id="1.20.1110.10:FF:000023">
    <property type="entry name" value="Cation-transporting ATPase"/>
    <property type="match status" value="1"/>
</dbReference>
<accession>G0QV22</accession>
<keyword evidence="10 13" id="KW-1133">Transmembrane helix</keyword>
<feature type="domain" description="P-type ATPase A" evidence="14">
    <location>
        <begin position="269"/>
        <end position="376"/>
    </location>
</feature>
<name>G0QV22_ICHMU</name>
<dbReference type="Pfam" id="PF00690">
    <property type="entry name" value="Cation_ATPase_N"/>
    <property type="match status" value="1"/>
</dbReference>
<dbReference type="SUPFAM" id="SSF81660">
    <property type="entry name" value="Metal cation-transporting ATPase, ATP-binding domain N"/>
    <property type="match status" value="1"/>
</dbReference>
<evidence type="ECO:0000256" key="11">
    <source>
        <dbReference type="ARBA" id="ARBA00023136"/>
    </source>
</evidence>
<dbReference type="GO" id="GO:0016020">
    <property type="term" value="C:membrane"/>
    <property type="evidence" value="ECO:0007669"/>
    <property type="project" value="UniProtKB-SubCell"/>
</dbReference>
<keyword evidence="17" id="KW-1185">Reference proteome</keyword>
<keyword evidence="6" id="KW-0547">Nucleotide-binding</keyword>
<comment type="subcellular location">
    <subcellularLocation>
        <location evidence="1">Membrane</location>
        <topology evidence="1">Multi-pass membrane protein</topology>
    </subcellularLocation>
</comment>
<evidence type="ECO:0000313" key="17">
    <source>
        <dbReference type="Proteomes" id="UP000008983"/>
    </source>
</evidence>
<dbReference type="GO" id="GO:0019829">
    <property type="term" value="F:ATPase-coupled monoatomic cation transmembrane transporter activity"/>
    <property type="evidence" value="ECO:0007669"/>
    <property type="project" value="TreeGrafter"/>
</dbReference>
<dbReference type="GO" id="GO:0016887">
    <property type="term" value="F:ATP hydrolysis activity"/>
    <property type="evidence" value="ECO:0007669"/>
    <property type="project" value="InterPro"/>
</dbReference>
<dbReference type="RefSeq" id="XP_004032516.1">
    <property type="nucleotide sequence ID" value="XM_004032468.1"/>
</dbReference>
<keyword evidence="7" id="KW-0067">ATP-binding</keyword>
<dbReference type="GeneID" id="14907050"/>
<dbReference type="SFLD" id="SFLDF00027">
    <property type="entry name" value="p-type_atpase"/>
    <property type="match status" value="1"/>
</dbReference>
<evidence type="ECO:0000256" key="1">
    <source>
        <dbReference type="ARBA" id="ARBA00004141"/>
    </source>
</evidence>
<feature type="transmembrane region" description="Helical" evidence="13">
    <location>
        <begin position="184"/>
        <end position="201"/>
    </location>
</feature>
<dbReference type="InterPro" id="IPR001757">
    <property type="entry name" value="P_typ_ATPase"/>
</dbReference>
<comment type="catalytic activity">
    <reaction evidence="12">
        <text>ATP + H2O = ADP + phosphate + H(+)</text>
        <dbReference type="Rhea" id="RHEA:13065"/>
        <dbReference type="ChEBI" id="CHEBI:15377"/>
        <dbReference type="ChEBI" id="CHEBI:15378"/>
        <dbReference type="ChEBI" id="CHEBI:30616"/>
        <dbReference type="ChEBI" id="CHEBI:43474"/>
        <dbReference type="ChEBI" id="CHEBI:456216"/>
    </reaction>
</comment>
<feature type="transmembrane region" description="Helical" evidence="13">
    <location>
        <begin position="41"/>
        <end position="62"/>
    </location>
</feature>
<dbReference type="STRING" id="857967.G0QV22"/>
<evidence type="ECO:0000256" key="10">
    <source>
        <dbReference type="ARBA" id="ARBA00022989"/>
    </source>
</evidence>
<feature type="transmembrane region" description="Helical" evidence="13">
    <location>
        <begin position="207"/>
        <end position="227"/>
    </location>
</feature>
<evidence type="ECO:0000256" key="9">
    <source>
        <dbReference type="ARBA" id="ARBA00022967"/>
    </source>
</evidence>
<dbReference type="PANTHER" id="PTHR45630:SF8">
    <property type="entry name" value="CATION-TRANSPORTING ATPASE"/>
    <property type="match status" value="1"/>
</dbReference>
<protein>
    <recommendedName>
        <fullName evidence="18">Cation-transporting ATPase</fullName>
    </recommendedName>
</protein>
<dbReference type="InterPro" id="IPR023298">
    <property type="entry name" value="ATPase_P-typ_TM_dom_sf"/>
</dbReference>
<dbReference type="OrthoDB" id="425043at2759"/>
<dbReference type="SUPFAM" id="SSF56784">
    <property type="entry name" value="HAD-like"/>
    <property type="match status" value="1"/>
</dbReference>
<dbReference type="Proteomes" id="UP000008983">
    <property type="component" value="Unassembled WGS sequence"/>
</dbReference>
<dbReference type="Pfam" id="PF13246">
    <property type="entry name" value="Cation_ATPase"/>
    <property type="match status" value="1"/>
</dbReference>
<dbReference type="Pfam" id="PF00122">
    <property type="entry name" value="E1-E2_ATPase"/>
    <property type="match status" value="1"/>
</dbReference>
<dbReference type="InterPro" id="IPR006544">
    <property type="entry name" value="P-type_TPase_V"/>
</dbReference>
<organism evidence="16 17">
    <name type="scientific">Ichthyophthirius multifiliis</name>
    <name type="common">White spot disease agent</name>
    <name type="synonym">Ich</name>
    <dbReference type="NCBI Taxonomy" id="5932"/>
    <lineage>
        <taxon>Eukaryota</taxon>
        <taxon>Sar</taxon>
        <taxon>Alveolata</taxon>
        <taxon>Ciliophora</taxon>
        <taxon>Intramacronucleata</taxon>
        <taxon>Oligohymenophorea</taxon>
        <taxon>Hymenostomatida</taxon>
        <taxon>Ophryoglenina</taxon>
        <taxon>Ichthyophthirius</taxon>
    </lineage>
</organism>
<dbReference type="PRINTS" id="PR00119">
    <property type="entry name" value="CATATPASE"/>
</dbReference>
<dbReference type="InterPro" id="IPR023214">
    <property type="entry name" value="HAD_sf"/>
</dbReference>
<reference evidence="16 17" key="1">
    <citation type="submission" date="2011-07" db="EMBL/GenBank/DDBJ databases">
        <authorList>
            <person name="Coyne R."/>
            <person name="Brami D."/>
            <person name="Johnson J."/>
            <person name="Hostetler J."/>
            <person name="Hannick L."/>
            <person name="Clark T."/>
            <person name="Cassidy-Hanley D."/>
            <person name="Inman J."/>
        </authorList>
    </citation>
    <scope>NUCLEOTIDE SEQUENCE [LARGE SCALE GENOMIC DNA]</scope>
    <source>
        <strain evidence="16 17">G5</strain>
    </source>
</reference>
<dbReference type="FunCoup" id="G0QV22">
    <property type="interactions" value="7"/>
</dbReference>
<dbReference type="NCBIfam" id="TIGR01494">
    <property type="entry name" value="ATPase_P-type"/>
    <property type="match status" value="1"/>
</dbReference>
<evidence type="ECO:0000256" key="13">
    <source>
        <dbReference type="SAM" id="Phobius"/>
    </source>
</evidence>
<dbReference type="GO" id="GO:0046872">
    <property type="term" value="F:metal ion binding"/>
    <property type="evidence" value="ECO:0007669"/>
    <property type="project" value="UniProtKB-KW"/>
</dbReference>
<dbReference type="SFLD" id="SFLDG00002">
    <property type="entry name" value="C1.7:_P-type_atpase_like"/>
    <property type="match status" value="1"/>
</dbReference>
<keyword evidence="5" id="KW-0479">Metal-binding</keyword>